<reference evidence="1" key="1">
    <citation type="submission" date="2021-06" db="EMBL/GenBank/DDBJ databases">
        <authorList>
            <person name="Kallberg Y."/>
            <person name="Tangrot J."/>
            <person name="Rosling A."/>
        </authorList>
    </citation>
    <scope>NUCLEOTIDE SEQUENCE</scope>
    <source>
        <strain evidence="1">CL356</strain>
    </source>
</reference>
<accession>A0ACA9K656</accession>
<name>A0ACA9K656_9GLOM</name>
<gene>
    <name evidence="1" type="ORF">ACOLOM_LOCUS906</name>
</gene>
<evidence type="ECO:0000313" key="1">
    <source>
        <dbReference type="EMBL" id="CAG8454466.1"/>
    </source>
</evidence>
<protein>
    <submittedName>
        <fullName evidence="1">2023_t:CDS:1</fullName>
    </submittedName>
</protein>
<comment type="caution">
    <text evidence="1">The sequence shown here is derived from an EMBL/GenBank/DDBJ whole genome shotgun (WGS) entry which is preliminary data.</text>
</comment>
<sequence length="42" mass="4911">MINVQTPAKSDHIDNLTIILDSRLPTRITLWDETTWSAMRQK</sequence>
<organism evidence="1 2">
    <name type="scientific">Acaulospora colombiana</name>
    <dbReference type="NCBI Taxonomy" id="27376"/>
    <lineage>
        <taxon>Eukaryota</taxon>
        <taxon>Fungi</taxon>
        <taxon>Fungi incertae sedis</taxon>
        <taxon>Mucoromycota</taxon>
        <taxon>Glomeromycotina</taxon>
        <taxon>Glomeromycetes</taxon>
        <taxon>Diversisporales</taxon>
        <taxon>Acaulosporaceae</taxon>
        <taxon>Acaulospora</taxon>
    </lineage>
</organism>
<dbReference type="EMBL" id="CAJVPT010000990">
    <property type="protein sequence ID" value="CAG8454466.1"/>
    <property type="molecule type" value="Genomic_DNA"/>
</dbReference>
<proteinExistence type="predicted"/>
<keyword evidence="2" id="KW-1185">Reference proteome</keyword>
<evidence type="ECO:0000313" key="2">
    <source>
        <dbReference type="Proteomes" id="UP000789525"/>
    </source>
</evidence>
<dbReference type="Proteomes" id="UP000789525">
    <property type="component" value="Unassembled WGS sequence"/>
</dbReference>